<organism evidence="4 5">
    <name type="scientific">Photobacterium atrarenae</name>
    <dbReference type="NCBI Taxonomy" id="865757"/>
    <lineage>
        <taxon>Bacteria</taxon>
        <taxon>Pseudomonadati</taxon>
        <taxon>Pseudomonadota</taxon>
        <taxon>Gammaproteobacteria</taxon>
        <taxon>Vibrionales</taxon>
        <taxon>Vibrionaceae</taxon>
        <taxon>Photobacterium</taxon>
    </lineage>
</organism>
<dbReference type="InterPro" id="IPR011250">
    <property type="entry name" value="OMP/PagP_B-barrel"/>
</dbReference>
<keyword evidence="1 2" id="KW-0732">Signal</keyword>
<dbReference type="InterPro" id="IPR027385">
    <property type="entry name" value="Beta-barrel_OMP"/>
</dbReference>
<reference evidence="4" key="1">
    <citation type="submission" date="2022-07" db="EMBL/GenBank/DDBJ databases">
        <title>Genome sequencing of Photobacterium atrarenae GJH2-4.</title>
        <authorList>
            <person name="Park S.-J."/>
        </authorList>
    </citation>
    <scope>NUCLEOTIDE SEQUENCE</scope>
    <source>
        <strain evidence="4">GJH2-4</strain>
    </source>
</reference>
<dbReference type="SUPFAM" id="SSF56925">
    <property type="entry name" value="OMPA-like"/>
    <property type="match status" value="1"/>
</dbReference>
<evidence type="ECO:0000313" key="5">
    <source>
        <dbReference type="Proteomes" id="UP001057998"/>
    </source>
</evidence>
<evidence type="ECO:0000256" key="2">
    <source>
        <dbReference type="SAM" id="SignalP"/>
    </source>
</evidence>
<gene>
    <name evidence="4" type="ORF">NNL38_20865</name>
</gene>
<proteinExistence type="predicted"/>
<sequence>MKKTLISLGLIAALSPAMANAAGGYVGASLGQTTYQDLDTEEVRAFESAMGLSIDDEDTGFKLFGGANFNDFISMEAHIATLGAVTIQNNFAKAEVESTSLGAALVGNLPLGEHFKLFGKFGFHFWDTEIEATASNVTFTQDLDDGTDTFFGAGAVYQMDRFSIRGEFERYTLDELDVDFISVGLAYHF</sequence>
<dbReference type="Pfam" id="PF13505">
    <property type="entry name" value="OMP_b-brl"/>
    <property type="match status" value="1"/>
</dbReference>
<keyword evidence="5" id="KW-1185">Reference proteome</keyword>
<dbReference type="Gene3D" id="2.40.160.20">
    <property type="match status" value="1"/>
</dbReference>
<dbReference type="RefSeq" id="WP_255390790.1">
    <property type="nucleotide sequence ID" value="NZ_CP101509.1"/>
</dbReference>
<evidence type="ECO:0000313" key="4">
    <source>
        <dbReference type="EMBL" id="UTV29473.1"/>
    </source>
</evidence>
<protein>
    <submittedName>
        <fullName evidence="4">Porin family protein</fullName>
    </submittedName>
</protein>
<feature type="domain" description="Outer membrane protein beta-barrel" evidence="3">
    <location>
        <begin position="6"/>
        <end position="189"/>
    </location>
</feature>
<feature type="signal peptide" evidence="2">
    <location>
        <begin position="1"/>
        <end position="21"/>
    </location>
</feature>
<dbReference type="Proteomes" id="UP001057998">
    <property type="component" value="Chromosome 2"/>
</dbReference>
<name>A0ABY5GMD8_9GAMM</name>
<feature type="chain" id="PRO_5047312150" evidence="2">
    <location>
        <begin position="22"/>
        <end position="189"/>
    </location>
</feature>
<dbReference type="EMBL" id="CP101509">
    <property type="protein sequence ID" value="UTV29473.1"/>
    <property type="molecule type" value="Genomic_DNA"/>
</dbReference>
<evidence type="ECO:0000256" key="1">
    <source>
        <dbReference type="ARBA" id="ARBA00022729"/>
    </source>
</evidence>
<evidence type="ECO:0000259" key="3">
    <source>
        <dbReference type="Pfam" id="PF13505"/>
    </source>
</evidence>
<accession>A0ABY5GMD8</accession>